<dbReference type="Proteomes" id="UP000716291">
    <property type="component" value="Unassembled WGS sequence"/>
</dbReference>
<dbReference type="OrthoDB" id="5573160at2759"/>
<feature type="region of interest" description="Disordered" evidence="1">
    <location>
        <begin position="319"/>
        <end position="378"/>
    </location>
</feature>
<accession>A0A9P6XEH5</accession>
<feature type="compositionally biased region" description="Low complexity" evidence="1">
    <location>
        <begin position="345"/>
        <end position="366"/>
    </location>
</feature>
<protein>
    <recommendedName>
        <fullName evidence="4">FAR1 domain-containing protein</fullName>
    </recommendedName>
</protein>
<feature type="region of interest" description="Disordered" evidence="1">
    <location>
        <begin position="264"/>
        <end position="301"/>
    </location>
</feature>
<reference evidence="2" key="1">
    <citation type="journal article" date="2020" name="Microb. Genom.">
        <title>Genetic diversity of clinical and environmental Mucorales isolates obtained from an investigation of mucormycosis cases among solid organ transplant recipients.</title>
        <authorList>
            <person name="Nguyen M.H."/>
            <person name="Kaul D."/>
            <person name="Muto C."/>
            <person name="Cheng S.J."/>
            <person name="Richter R.A."/>
            <person name="Bruno V.M."/>
            <person name="Liu G."/>
            <person name="Beyhan S."/>
            <person name="Sundermann A.J."/>
            <person name="Mounaud S."/>
            <person name="Pasculle A.W."/>
            <person name="Nierman W.C."/>
            <person name="Driscoll E."/>
            <person name="Cumbie R."/>
            <person name="Clancy C.J."/>
            <person name="Dupont C.L."/>
        </authorList>
    </citation>
    <scope>NUCLEOTIDE SEQUENCE</scope>
    <source>
        <strain evidence="2">GL11</strain>
    </source>
</reference>
<sequence>MTKHEQQQPYNQSPTEFIRVSMDPLYEKLLKTPFPTNVLAIEYCRAVCAEFGFTVKQEASANKNIYVYCSREGLPDSQRNPKPSPQRKRPSKRCDCRWRVVLSENEHKQWEFRKSMNPTASEHNHPMMSPDEMVKAWPTEVNEMIIQLARQRLQTHEIRDAVRQSFPGISWNERRFYNRLTEERKRMRQRGVIERAQRLLLLSGKLCSVVAGSEEWASVVEGDLQCMLESFCQMARIPADLIPALTDLQPDMIRSEPGGWLAQHAEKEQAIEEGSPTKKRRPLSKTSTLSPSASPEPQKGVQLVYVPNYTLQLHLPRSGMDKKTVGRPQPTALDSQFQHPQTFGSSTFFPLASPTSSSSSTSSIPFKKQQPSSMTQSRNMITSPHQSQQAIPQTEYNMTYHHHHHPSSYAIQHSSFSSYSSFATTSPPEISFFEPSMVDTHRERERPNFYTPTAVDKGLSATDQQQQEYEQRMQRTFSQPTTSNFSLPMIRSSEDNNATSHWN</sequence>
<dbReference type="PANTHER" id="PTHR47718">
    <property type="entry name" value="OS01G0519700 PROTEIN"/>
    <property type="match status" value="1"/>
</dbReference>
<name>A0A9P6XEH5_RHIOR</name>
<proteinExistence type="predicted"/>
<dbReference type="AlphaFoldDB" id="A0A9P6XEH5"/>
<dbReference type="EMBL" id="JAANQT010000332">
    <property type="protein sequence ID" value="KAG1311955.1"/>
    <property type="molecule type" value="Genomic_DNA"/>
</dbReference>
<feature type="compositionally biased region" description="Polar residues" evidence="1">
    <location>
        <begin position="369"/>
        <end position="378"/>
    </location>
</feature>
<evidence type="ECO:0000313" key="2">
    <source>
        <dbReference type="EMBL" id="KAG1311955.1"/>
    </source>
</evidence>
<gene>
    <name evidence="2" type="ORF">G6F64_003415</name>
</gene>
<evidence type="ECO:0008006" key="4">
    <source>
        <dbReference type="Google" id="ProtNLM"/>
    </source>
</evidence>
<organism evidence="2 3">
    <name type="scientific">Rhizopus oryzae</name>
    <name type="common">Mucormycosis agent</name>
    <name type="synonym">Rhizopus arrhizus var. delemar</name>
    <dbReference type="NCBI Taxonomy" id="64495"/>
    <lineage>
        <taxon>Eukaryota</taxon>
        <taxon>Fungi</taxon>
        <taxon>Fungi incertae sedis</taxon>
        <taxon>Mucoromycota</taxon>
        <taxon>Mucoromycotina</taxon>
        <taxon>Mucoromycetes</taxon>
        <taxon>Mucorales</taxon>
        <taxon>Mucorineae</taxon>
        <taxon>Rhizopodaceae</taxon>
        <taxon>Rhizopus</taxon>
    </lineage>
</organism>
<feature type="compositionally biased region" description="Polar residues" evidence="1">
    <location>
        <begin position="332"/>
        <end position="344"/>
    </location>
</feature>
<feature type="compositionally biased region" description="Polar residues" evidence="1">
    <location>
        <begin position="476"/>
        <end position="486"/>
    </location>
</feature>
<evidence type="ECO:0000256" key="1">
    <source>
        <dbReference type="SAM" id="MobiDB-lite"/>
    </source>
</evidence>
<keyword evidence="3" id="KW-1185">Reference proteome</keyword>
<evidence type="ECO:0000313" key="3">
    <source>
        <dbReference type="Proteomes" id="UP000716291"/>
    </source>
</evidence>
<comment type="caution">
    <text evidence="2">The sequence shown here is derived from an EMBL/GenBank/DDBJ whole genome shotgun (WGS) entry which is preliminary data.</text>
</comment>
<feature type="compositionally biased region" description="Polar residues" evidence="1">
    <location>
        <begin position="284"/>
        <end position="295"/>
    </location>
</feature>
<feature type="region of interest" description="Disordered" evidence="1">
    <location>
        <begin position="473"/>
        <end position="503"/>
    </location>
</feature>